<evidence type="ECO:0008006" key="3">
    <source>
        <dbReference type="Google" id="ProtNLM"/>
    </source>
</evidence>
<protein>
    <recommendedName>
        <fullName evidence="3">Asparagine synthase</fullName>
    </recommendedName>
</protein>
<dbReference type="Proteomes" id="UP000306192">
    <property type="component" value="Unassembled WGS sequence"/>
</dbReference>
<proteinExistence type="predicted"/>
<sequence>MVVTRFRRAARPALALSSPPLDHGVIQRAVDEGVLIMRLALTMATKNHIIVEALREDRSFDEEAVGGFVRRELRALALEQVGYANRMRIEMRSLTRPPRRSASKLEDARTQFSMLTQRRVTYSALSSELDRLTRDERFVADAVEAARAAAWDDLAGALTSHLDRVAAVLLDPNYAAERGERMRAVRYIDLPRLAR</sequence>
<evidence type="ECO:0000313" key="2">
    <source>
        <dbReference type="Proteomes" id="UP000306192"/>
    </source>
</evidence>
<evidence type="ECO:0000313" key="1">
    <source>
        <dbReference type="EMBL" id="TIH40054.1"/>
    </source>
</evidence>
<accession>A0A4V6U5H6</accession>
<reference evidence="1 2" key="1">
    <citation type="journal article" date="2019" name="Microorganisms">
        <title>Systematic Affiliation and Genome Analysis of Subtercola vilae DB165(T) with Particular Emphasis on Cold Adaptation of an Isolate from a High-Altitude Cold Volcano Lake.</title>
        <authorList>
            <person name="Villalobos A.S."/>
            <person name="Wiese J."/>
            <person name="Imhoff J.F."/>
            <person name="Dorador C."/>
            <person name="Keller A."/>
            <person name="Hentschel U."/>
        </authorList>
    </citation>
    <scope>NUCLEOTIDE SEQUENCE [LARGE SCALE GENOMIC DNA]</scope>
    <source>
        <strain evidence="1 2">DB165</strain>
    </source>
</reference>
<keyword evidence="2" id="KW-1185">Reference proteome</keyword>
<name>A0A4V6U5H6_9MICO</name>
<comment type="caution">
    <text evidence="1">The sequence shown here is derived from an EMBL/GenBank/DDBJ whole genome shotgun (WGS) entry which is preliminary data.</text>
</comment>
<organism evidence="1 2">
    <name type="scientific">Subtercola vilae</name>
    <dbReference type="NCBI Taxonomy" id="2056433"/>
    <lineage>
        <taxon>Bacteria</taxon>
        <taxon>Bacillati</taxon>
        <taxon>Actinomycetota</taxon>
        <taxon>Actinomycetes</taxon>
        <taxon>Micrococcales</taxon>
        <taxon>Microbacteriaceae</taxon>
        <taxon>Subtercola</taxon>
    </lineage>
</organism>
<gene>
    <name evidence="1" type="ORF">D4765_02695</name>
</gene>
<dbReference type="RefSeq" id="WP_136640688.1">
    <property type="nucleotide sequence ID" value="NZ_QYRT01000004.1"/>
</dbReference>
<dbReference type="OrthoDB" id="5118185at2"/>
<dbReference type="AlphaFoldDB" id="A0A4V6U5H6"/>
<dbReference type="EMBL" id="QYRT01000004">
    <property type="protein sequence ID" value="TIH40054.1"/>
    <property type="molecule type" value="Genomic_DNA"/>
</dbReference>